<organism evidence="2 3">
    <name type="scientific">Xanthomonas oryzae pv. oryzae (strain PXO99A)</name>
    <dbReference type="NCBI Taxonomy" id="360094"/>
    <lineage>
        <taxon>Bacteria</taxon>
        <taxon>Pseudomonadati</taxon>
        <taxon>Pseudomonadota</taxon>
        <taxon>Gammaproteobacteria</taxon>
        <taxon>Lysobacterales</taxon>
        <taxon>Lysobacteraceae</taxon>
        <taxon>Xanthomonas</taxon>
    </lineage>
</organism>
<dbReference type="KEGG" id="xop:PXO_00523"/>
<feature type="region of interest" description="Disordered" evidence="1">
    <location>
        <begin position="1"/>
        <end position="41"/>
    </location>
</feature>
<evidence type="ECO:0000313" key="2">
    <source>
        <dbReference type="EMBL" id="ACD58685.1"/>
    </source>
</evidence>
<protein>
    <submittedName>
        <fullName evidence="2">Uncharacterized protein</fullName>
    </submittedName>
</protein>
<accession>A0A0K0GK65</accession>
<reference evidence="2 3" key="1">
    <citation type="journal article" date="2008" name="BMC Genomics">
        <title>Genome sequence and rapid evolution of the rice pathogen Xanthomonas oryzae pv. oryzae PXO99A.</title>
        <authorList>
            <person name="Salzberg S.L."/>
            <person name="Sommer D.D."/>
            <person name="Schatz M.C."/>
            <person name="Phillippy A.M."/>
            <person name="Rabinowicz P.D."/>
            <person name="Tsuge S."/>
            <person name="Furutani A."/>
            <person name="Ochiai H."/>
            <person name="Delcher A.L."/>
            <person name="Kelley D."/>
            <person name="Madupu R."/>
            <person name="Puiu D."/>
            <person name="Radune D."/>
            <person name="Shumway M."/>
            <person name="Trapnell C."/>
            <person name="Aparna G."/>
            <person name="Jha G."/>
            <person name="Pandey A."/>
            <person name="Patil P.B."/>
            <person name="Ishihara H."/>
            <person name="Meyer D.F."/>
            <person name="Szurek B."/>
            <person name="Verdier V."/>
            <person name="Koebnik R."/>
            <person name="Dow J.M."/>
            <person name="Ryan R.P."/>
            <person name="Hirata H."/>
            <person name="Tsuyumu S."/>
            <person name="Won Lee S."/>
            <person name="Seo Y.S."/>
            <person name="Sriariyanum M."/>
            <person name="Ronald P.C."/>
            <person name="Sonti R.V."/>
            <person name="Van Sluys M.A."/>
            <person name="Leach J.E."/>
            <person name="White F.F."/>
            <person name="Bogdanove A.J."/>
        </authorList>
    </citation>
    <scope>NUCLEOTIDE SEQUENCE [LARGE SCALE GENOMIC DNA]</scope>
    <source>
        <strain evidence="2 3">PXO99A</strain>
    </source>
</reference>
<feature type="compositionally biased region" description="Polar residues" evidence="1">
    <location>
        <begin position="1"/>
        <end position="10"/>
    </location>
</feature>
<dbReference type="AlphaFoldDB" id="A0A0K0GK65"/>
<gene>
    <name evidence="2" type="ordered locus">PXO_00523</name>
</gene>
<dbReference type="HOGENOM" id="CLU_3278813_0_0_6"/>
<proteinExistence type="predicted"/>
<dbReference type="EMBL" id="CP000967">
    <property type="protein sequence ID" value="ACD58685.1"/>
    <property type="molecule type" value="Genomic_DNA"/>
</dbReference>
<sequence length="41" mass="4259">MRTTSSNRHNVASGRQVDTGGAAEPVGDDIRFHLPTAPAPA</sequence>
<dbReference type="Proteomes" id="UP000001740">
    <property type="component" value="Chromosome"/>
</dbReference>
<evidence type="ECO:0000313" key="3">
    <source>
        <dbReference type="Proteomes" id="UP000001740"/>
    </source>
</evidence>
<name>A0A0K0GK65_XANOP</name>
<evidence type="ECO:0000256" key="1">
    <source>
        <dbReference type="SAM" id="MobiDB-lite"/>
    </source>
</evidence>